<dbReference type="PROSITE" id="PS51257">
    <property type="entry name" value="PROKAR_LIPOPROTEIN"/>
    <property type="match status" value="1"/>
</dbReference>
<dbReference type="GO" id="GO:0005886">
    <property type="term" value="C:plasma membrane"/>
    <property type="evidence" value="ECO:0007669"/>
    <property type="project" value="TreeGrafter"/>
</dbReference>
<feature type="transmembrane region" description="Helical" evidence="6">
    <location>
        <begin position="18"/>
        <end position="35"/>
    </location>
</feature>
<protein>
    <submittedName>
        <fullName evidence="7">FtsW/RodA/SpoVE family cell cycle protein</fullName>
    </submittedName>
</protein>
<feature type="transmembrane region" description="Helical" evidence="6">
    <location>
        <begin position="349"/>
        <end position="373"/>
    </location>
</feature>
<proteinExistence type="predicted"/>
<evidence type="ECO:0000256" key="1">
    <source>
        <dbReference type="ARBA" id="ARBA00004141"/>
    </source>
</evidence>
<evidence type="ECO:0000256" key="3">
    <source>
        <dbReference type="ARBA" id="ARBA00022960"/>
    </source>
</evidence>
<dbReference type="InterPro" id="IPR018365">
    <property type="entry name" value="Cell_cycle_FtsW-rel_CS"/>
</dbReference>
<feature type="transmembrane region" description="Helical" evidence="6">
    <location>
        <begin position="201"/>
        <end position="221"/>
    </location>
</feature>
<feature type="transmembrane region" description="Helical" evidence="6">
    <location>
        <begin position="82"/>
        <end position="104"/>
    </location>
</feature>
<evidence type="ECO:0000256" key="4">
    <source>
        <dbReference type="ARBA" id="ARBA00022989"/>
    </source>
</evidence>
<keyword evidence="3" id="KW-0133">Cell shape</keyword>
<keyword evidence="2 6" id="KW-0812">Transmembrane</keyword>
<evidence type="ECO:0000313" key="8">
    <source>
        <dbReference type="Proteomes" id="UP000610760"/>
    </source>
</evidence>
<keyword evidence="4 6" id="KW-1133">Transmembrane helix</keyword>
<dbReference type="PROSITE" id="PS00428">
    <property type="entry name" value="FTSW_RODA_SPOVE"/>
    <property type="match status" value="1"/>
</dbReference>
<dbReference type="AlphaFoldDB" id="A0A926E375"/>
<dbReference type="GO" id="GO:0051301">
    <property type="term" value="P:cell division"/>
    <property type="evidence" value="ECO:0007669"/>
    <property type="project" value="InterPro"/>
</dbReference>
<dbReference type="Pfam" id="PF01098">
    <property type="entry name" value="FTSW_RODA_SPOVE"/>
    <property type="match status" value="1"/>
</dbReference>
<feature type="transmembrane region" description="Helical" evidence="6">
    <location>
        <begin position="176"/>
        <end position="194"/>
    </location>
</feature>
<keyword evidence="8" id="KW-1185">Reference proteome</keyword>
<dbReference type="RefSeq" id="WP_249293568.1">
    <property type="nucleotide sequence ID" value="NZ_JACRSV010000001.1"/>
</dbReference>
<evidence type="ECO:0000313" key="7">
    <source>
        <dbReference type="EMBL" id="MBC8558680.1"/>
    </source>
</evidence>
<feature type="transmembrane region" description="Helical" evidence="6">
    <location>
        <begin position="283"/>
        <end position="304"/>
    </location>
</feature>
<comment type="caution">
    <text evidence="7">The sequence shown here is derived from an EMBL/GenBank/DDBJ whole genome shotgun (WGS) entry which is preliminary data.</text>
</comment>
<reference evidence="7" key="1">
    <citation type="submission" date="2020-08" db="EMBL/GenBank/DDBJ databases">
        <title>Genome public.</title>
        <authorList>
            <person name="Liu C."/>
            <person name="Sun Q."/>
        </authorList>
    </citation>
    <scope>NUCLEOTIDE SEQUENCE</scope>
    <source>
        <strain evidence="7">NSJ-33</strain>
    </source>
</reference>
<sequence>MKNIWLAIKGYFRRLDKVLLLLCLIAVSFSCLILYSELRAGFISTGSRRFNPFTMQVIAAIIGIAALLVMSVINYRFMAKIWFIHLPITLGLVLLTFTNLPIVYQPPGSDDTAWLRIAGLSLQPSELLKFSFILTFALHLSRVREELNKPKNLLFLCLHGAAPCLLIFIQGDMGSALVFFFIFLCMIFAAGISYKYVFAGMGLMAIAAPVIWFSGLLPDYLKQRFTILGDLSSDALGFGHQQLNGRRILGSGMLFGKGLFSDDLNWVFALENDFVLAHVGQTLGFVGCAFVVLLLTAICVKILLTARISSDPLGCYICVGVFGMFMFQSIINIGMVLGVLPVIGITLPFMSAGGTSIITSFVSMGLVMSVYSFNKGRS</sequence>
<evidence type="ECO:0000256" key="6">
    <source>
        <dbReference type="SAM" id="Phobius"/>
    </source>
</evidence>
<keyword evidence="5 6" id="KW-0472">Membrane</keyword>
<dbReference type="EMBL" id="JACRSV010000001">
    <property type="protein sequence ID" value="MBC8558680.1"/>
    <property type="molecule type" value="Genomic_DNA"/>
</dbReference>
<dbReference type="PANTHER" id="PTHR30474">
    <property type="entry name" value="CELL CYCLE PROTEIN"/>
    <property type="match status" value="1"/>
</dbReference>
<organism evidence="7 8">
    <name type="scientific">Fumia xinanensis</name>
    <dbReference type="NCBI Taxonomy" id="2763659"/>
    <lineage>
        <taxon>Bacteria</taxon>
        <taxon>Bacillati</taxon>
        <taxon>Bacillota</taxon>
        <taxon>Clostridia</taxon>
        <taxon>Eubacteriales</taxon>
        <taxon>Oscillospiraceae</taxon>
        <taxon>Fumia</taxon>
    </lineage>
</organism>
<dbReference type="GO" id="GO:0008360">
    <property type="term" value="P:regulation of cell shape"/>
    <property type="evidence" value="ECO:0007669"/>
    <property type="project" value="UniProtKB-KW"/>
</dbReference>
<accession>A0A926E375</accession>
<name>A0A926E375_9FIRM</name>
<feature type="transmembrane region" description="Helical" evidence="6">
    <location>
        <begin position="153"/>
        <end position="170"/>
    </location>
</feature>
<dbReference type="GO" id="GO:0032153">
    <property type="term" value="C:cell division site"/>
    <property type="evidence" value="ECO:0007669"/>
    <property type="project" value="TreeGrafter"/>
</dbReference>
<evidence type="ECO:0000256" key="2">
    <source>
        <dbReference type="ARBA" id="ARBA00022692"/>
    </source>
</evidence>
<feature type="transmembrane region" description="Helical" evidence="6">
    <location>
        <begin position="316"/>
        <end position="343"/>
    </location>
</feature>
<comment type="subcellular location">
    <subcellularLocation>
        <location evidence="1">Membrane</location>
        <topology evidence="1">Multi-pass membrane protein</topology>
    </subcellularLocation>
</comment>
<feature type="transmembrane region" description="Helical" evidence="6">
    <location>
        <begin position="124"/>
        <end position="141"/>
    </location>
</feature>
<gene>
    <name evidence="7" type="ORF">H8710_01220</name>
</gene>
<dbReference type="GO" id="GO:0015648">
    <property type="term" value="F:lipid-linked peptidoglycan transporter activity"/>
    <property type="evidence" value="ECO:0007669"/>
    <property type="project" value="TreeGrafter"/>
</dbReference>
<evidence type="ECO:0000256" key="5">
    <source>
        <dbReference type="ARBA" id="ARBA00023136"/>
    </source>
</evidence>
<dbReference type="InterPro" id="IPR001182">
    <property type="entry name" value="FtsW/RodA"/>
</dbReference>
<dbReference type="Proteomes" id="UP000610760">
    <property type="component" value="Unassembled WGS sequence"/>
</dbReference>
<dbReference type="PANTHER" id="PTHR30474:SF1">
    <property type="entry name" value="PEPTIDOGLYCAN GLYCOSYLTRANSFERASE MRDB"/>
    <property type="match status" value="1"/>
</dbReference>
<feature type="transmembrane region" description="Helical" evidence="6">
    <location>
        <begin position="55"/>
        <end position="75"/>
    </location>
</feature>